<gene>
    <name evidence="5" type="ORF">SAMN05443545_102323</name>
</gene>
<dbReference type="InterPro" id="IPR018389">
    <property type="entry name" value="DctP_fam"/>
</dbReference>
<organism evidence="5 6">
    <name type="scientific">Aidingimonas halophila</name>
    <dbReference type="NCBI Taxonomy" id="574349"/>
    <lineage>
        <taxon>Bacteria</taxon>
        <taxon>Pseudomonadati</taxon>
        <taxon>Pseudomonadota</taxon>
        <taxon>Gammaproteobacteria</taxon>
        <taxon>Oceanospirillales</taxon>
        <taxon>Halomonadaceae</taxon>
        <taxon>Aidingimonas</taxon>
    </lineage>
</organism>
<sequence>MSNNKTFLLTGLAGISWLALCAHANAAQEVRIATHVSAQSPLAKQAEMFAERIEERLPGEFDFELYPNGQLGKESALIDNLQLDTVEMVNVASGVMKVDDKLGFFDLPWLFEDRAHVQQAMADGLEDALVDTIEGSMSAKVLGIYENGFRHIINSSHPIEEPADLEGMKIRISGGDFRQQIFASLGAAPAKVAWGETFTAMQTGVVDGAEAATYGFYGQKMYEVQDFLSLTRHVYTPSFLLASPGFWDSLSDEQQAVFADVANDMRDDAYAQAAEIEQSNLDAMRSSLEINDVDLAAFREQVQSVYDDYVNRHGSDWLETVHQSADAE</sequence>
<dbReference type="Gene3D" id="3.40.190.170">
    <property type="entry name" value="Bacterial extracellular solute-binding protein, family 7"/>
    <property type="match status" value="1"/>
</dbReference>
<dbReference type="OrthoDB" id="8690069at2"/>
<dbReference type="STRING" id="574349.SAMN05443545_102323"/>
<proteinExistence type="inferred from homology"/>
<keyword evidence="6" id="KW-1185">Reference proteome</keyword>
<dbReference type="AlphaFoldDB" id="A0A1H2V4U1"/>
<feature type="chain" id="PRO_5011604139" evidence="4">
    <location>
        <begin position="27"/>
        <end position="328"/>
    </location>
</feature>
<dbReference type="NCBIfam" id="TIGR00787">
    <property type="entry name" value="dctP"/>
    <property type="match status" value="1"/>
</dbReference>
<comment type="similarity">
    <text evidence="1">Belongs to the bacterial solute-binding protein 7 family.</text>
</comment>
<keyword evidence="3 4" id="KW-0732">Signal</keyword>
<keyword evidence="5" id="KW-0675">Receptor</keyword>
<reference evidence="5 6" key="1">
    <citation type="submission" date="2016-10" db="EMBL/GenBank/DDBJ databases">
        <authorList>
            <person name="de Groot N.N."/>
        </authorList>
    </citation>
    <scope>NUCLEOTIDE SEQUENCE [LARGE SCALE GENOMIC DNA]</scope>
    <source>
        <strain evidence="5 6">DSM 19219</strain>
    </source>
</reference>
<dbReference type="NCBIfam" id="NF037995">
    <property type="entry name" value="TRAP_S1"/>
    <property type="match status" value="1"/>
</dbReference>
<evidence type="ECO:0000313" key="6">
    <source>
        <dbReference type="Proteomes" id="UP000198500"/>
    </source>
</evidence>
<dbReference type="EMBL" id="FNNI01000002">
    <property type="protein sequence ID" value="SDW63335.1"/>
    <property type="molecule type" value="Genomic_DNA"/>
</dbReference>
<dbReference type="PANTHER" id="PTHR33376:SF7">
    <property type="entry name" value="C4-DICARBOXYLATE-BINDING PROTEIN DCTB"/>
    <property type="match status" value="1"/>
</dbReference>
<dbReference type="GO" id="GO:0030288">
    <property type="term" value="C:outer membrane-bounded periplasmic space"/>
    <property type="evidence" value="ECO:0007669"/>
    <property type="project" value="InterPro"/>
</dbReference>
<protein>
    <submittedName>
        <fullName evidence="5">Tripartite ATP-independent transporter solute receptor, DctP family</fullName>
    </submittedName>
</protein>
<evidence type="ECO:0000256" key="2">
    <source>
        <dbReference type="ARBA" id="ARBA00022448"/>
    </source>
</evidence>
<dbReference type="Proteomes" id="UP000198500">
    <property type="component" value="Unassembled WGS sequence"/>
</dbReference>
<dbReference type="Pfam" id="PF03480">
    <property type="entry name" value="DctP"/>
    <property type="match status" value="1"/>
</dbReference>
<dbReference type="CDD" id="cd13603">
    <property type="entry name" value="PBP2_TRAP_Siap_TeaA_like"/>
    <property type="match status" value="1"/>
</dbReference>
<dbReference type="InterPro" id="IPR004682">
    <property type="entry name" value="TRAP_DctP"/>
</dbReference>
<accession>A0A1H2V4U1</accession>
<name>A0A1H2V4U1_9GAMM</name>
<evidence type="ECO:0000256" key="3">
    <source>
        <dbReference type="ARBA" id="ARBA00022729"/>
    </source>
</evidence>
<dbReference type="InterPro" id="IPR038404">
    <property type="entry name" value="TRAP_DctP_sf"/>
</dbReference>
<dbReference type="PIRSF" id="PIRSF006470">
    <property type="entry name" value="DctB"/>
    <property type="match status" value="1"/>
</dbReference>
<feature type="signal peptide" evidence="4">
    <location>
        <begin position="1"/>
        <end position="26"/>
    </location>
</feature>
<evidence type="ECO:0000256" key="4">
    <source>
        <dbReference type="SAM" id="SignalP"/>
    </source>
</evidence>
<dbReference type="PANTHER" id="PTHR33376">
    <property type="match status" value="1"/>
</dbReference>
<dbReference type="RefSeq" id="WP_092568390.1">
    <property type="nucleotide sequence ID" value="NZ_BMXH01000002.1"/>
</dbReference>
<keyword evidence="2" id="KW-0813">Transport</keyword>
<evidence type="ECO:0000313" key="5">
    <source>
        <dbReference type="EMBL" id="SDW63335.1"/>
    </source>
</evidence>
<evidence type="ECO:0000256" key="1">
    <source>
        <dbReference type="ARBA" id="ARBA00009023"/>
    </source>
</evidence>
<dbReference type="GO" id="GO:0055085">
    <property type="term" value="P:transmembrane transport"/>
    <property type="evidence" value="ECO:0007669"/>
    <property type="project" value="InterPro"/>
</dbReference>